<dbReference type="SUPFAM" id="SSF55048">
    <property type="entry name" value="Probable ACP-binding domain of malonyl-CoA ACP transacylase"/>
    <property type="match status" value="2"/>
</dbReference>
<feature type="domain" description="Carrier" evidence="7">
    <location>
        <begin position="2609"/>
        <end position="2684"/>
    </location>
</feature>
<dbReference type="PROSITE" id="PS52019">
    <property type="entry name" value="PKS_MFAS_DH"/>
    <property type="match status" value="1"/>
</dbReference>
<evidence type="ECO:0000259" key="9">
    <source>
        <dbReference type="PROSITE" id="PS52019"/>
    </source>
</evidence>
<dbReference type="PROSITE" id="PS50075">
    <property type="entry name" value="CARRIER"/>
    <property type="match status" value="2"/>
</dbReference>
<dbReference type="InterPro" id="IPR014031">
    <property type="entry name" value="Ketoacyl_synth_C"/>
</dbReference>
<dbReference type="Pfam" id="PF00698">
    <property type="entry name" value="Acyl_transf_1"/>
    <property type="match status" value="2"/>
</dbReference>
<dbReference type="InterPro" id="IPR016035">
    <property type="entry name" value="Acyl_Trfase/lysoPLipase"/>
</dbReference>
<dbReference type="InterPro" id="IPR020841">
    <property type="entry name" value="PKS_Beta-ketoAc_synthase_dom"/>
</dbReference>
<name>A0A7C9J1D0_9ACTN</name>
<dbReference type="PROSITE" id="PS00606">
    <property type="entry name" value="KS3_1"/>
    <property type="match status" value="1"/>
</dbReference>
<dbReference type="PROSITE" id="PS52004">
    <property type="entry name" value="KS3_2"/>
    <property type="match status" value="2"/>
</dbReference>
<dbReference type="SUPFAM" id="SSF47336">
    <property type="entry name" value="ACP-like"/>
    <property type="match status" value="2"/>
</dbReference>
<feature type="region of interest" description="C-terminal hotdog fold" evidence="6">
    <location>
        <begin position="2004"/>
        <end position="2157"/>
    </location>
</feature>
<keyword evidence="11" id="KW-1185">Reference proteome</keyword>
<dbReference type="CDD" id="cd08956">
    <property type="entry name" value="KR_3_FAS_SDR_x"/>
    <property type="match status" value="1"/>
</dbReference>
<evidence type="ECO:0000313" key="11">
    <source>
        <dbReference type="Proteomes" id="UP000479526"/>
    </source>
</evidence>
<dbReference type="Pfam" id="PF16197">
    <property type="entry name" value="KAsynt_C_assoc"/>
    <property type="match status" value="2"/>
</dbReference>
<dbReference type="InterPro" id="IPR014030">
    <property type="entry name" value="Ketoacyl_synth_N"/>
</dbReference>
<comment type="caution">
    <text evidence="10">The sequence shown here is derived from an EMBL/GenBank/DDBJ whole genome shotgun (WGS) entry which is preliminary data.</text>
</comment>
<dbReference type="PANTHER" id="PTHR43775:SF51">
    <property type="entry name" value="INACTIVE PHENOLPHTHIOCEROL SYNTHESIS POLYKETIDE SYNTHASE TYPE I PKS1-RELATED"/>
    <property type="match status" value="1"/>
</dbReference>
<dbReference type="Pfam" id="PF08659">
    <property type="entry name" value="KR"/>
    <property type="match status" value="1"/>
</dbReference>
<dbReference type="GO" id="GO:0004315">
    <property type="term" value="F:3-oxoacyl-[acyl-carrier-protein] synthase activity"/>
    <property type="evidence" value="ECO:0007669"/>
    <property type="project" value="InterPro"/>
</dbReference>
<dbReference type="InterPro" id="IPR016039">
    <property type="entry name" value="Thiolase-like"/>
</dbReference>
<feature type="region of interest" description="N-terminal hotdog fold" evidence="6">
    <location>
        <begin position="1872"/>
        <end position="1995"/>
    </location>
</feature>
<dbReference type="Gene3D" id="3.30.70.3290">
    <property type="match status" value="2"/>
</dbReference>
<dbReference type="Gene3D" id="3.40.366.10">
    <property type="entry name" value="Malonyl-Coenzyme A Acyl Carrier Protein, domain 2"/>
    <property type="match status" value="2"/>
</dbReference>
<dbReference type="PANTHER" id="PTHR43775">
    <property type="entry name" value="FATTY ACID SYNTHASE"/>
    <property type="match status" value="1"/>
</dbReference>
<dbReference type="InterPro" id="IPR050091">
    <property type="entry name" value="PKS_NRPS_Biosynth_Enz"/>
</dbReference>
<dbReference type="SUPFAM" id="SSF52151">
    <property type="entry name" value="FabD/lysophospholipase-like"/>
    <property type="match status" value="2"/>
</dbReference>
<dbReference type="InterPro" id="IPR020806">
    <property type="entry name" value="PKS_PP-bd"/>
</dbReference>
<dbReference type="InterPro" id="IPR001227">
    <property type="entry name" value="Ac_transferase_dom_sf"/>
</dbReference>
<evidence type="ECO:0000256" key="3">
    <source>
        <dbReference type="ARBA" id="ARBA00022679"/>
    </source>
</evidence>
<dbReference type="InterPro" id="IPR036736">
    <property type="entry name" value="ACP-like_sf"/>
</dbReference>
<dbReference type="GO" id="GO:0004312">
    <property type="term" value="F:fatty acid synthase activity"/>
    <property type="evidence" value="ECO:0007669"/>
    <property type="project" value="TreeGrafter"/>
</dbReference>
<dbReference type="InterPro" id="IPR049551">
    <property type="entry name" value="PKS_DH_C"/>
</dbReference>
<dbReference type="InterPro" id="IPR018201">
    <property type="entry name" value="Ketoacyl_synth_AS"/>
</dbReference>
<dbReference type="Pfam" id="PF00109">
    <property type="entry name" value="ketoacyl-synt"/>
    <property type="match status" value="2"/>
</dbReference>
<dbReference type="Pfam" id="PF21089">
    <property type="entry name" value="PKS_DH_N"/>
    <property type="match status" value="1"/>
</dbReference>
<evidence type="ECO:0000313" key="10">
    <source>
        <dbReference type="EMBL" id="NAS20980.1"/>
    </source>
</evidence>
<evidence type="ECO:0000256" key="2">
    <source>
        <dbReference type="ARBA" id="ARBA00022553"/>
    </source>
</evidence>
<dbReference type="InterPro" id="IPR016036">
    <property type="entry name" value="Malonyl_transacylase_ACP-bd"/>
</dbReference>
<dbReference type="InterPro" id="IPR032821">
    <property type="entry name" value="PKS_assoc"/>
</dbReference>
<dbReference type="Gene3D" id="3.40.47.10">
    <property type="match status" value="2"/>
</dbReference>
<keyword evidence="4" id="KW-0511">Multifunctional enzyme</keyword>
<keyword evidence="3" id="KW-0808">Transferase</keyword>
<dbReference type="SMART" id="SM00822">
    <property type="entry name" value="PKS_KR"/>
    <property type="match status" value="1"/>
</dbReference>
<keyword evidence="1" id="KW-0596">Phosphopantetheine</keyword>
<feature type="domain" description="Ketosynthase family 3 (KS3)" evidence="8">
    <location>
        <begin position="992"/>
        <end position="1410"/>
    </location>
</feature>
<evidence type="ECO:0000256" key="5">
    <source>
        <dbReference type="ARBA" id="ARBA00023315"/>
    </source>
</evidence>
<dbReference type="SMART" id="SM00825">
    <property type="entry name" value="PKS_KS"/>
    <property type="match status" value="2"/>
</dbReference>
<dbReference type="Gene3D" id="1.10.1200.10">
    <property type="entry name" value="ACP-like"/>
    <property type="match status" value="2"/>
</dbReference>
<dbReference type="Pfam" id="PF14765">
    <property type="entry name" value="PS-DH"/>
    <property type="match status" value="1"/>
</dbReference>
<dbReference type="Pfam" id="PF00550">
    <property type="entry name" value="PP-binding"/>
    <property type="match status" value="2"/>
</dbReference>
<dbReference type="CDD" id="cd00833">
    <property type="entry name" value="PKS"/>
    <property type="match status" value="2"/>
</dbReference>
<dbReference type="SMART" id="SM00823">
    <property type="entry name" value="PKS_PP"/>
    <property type="match status" value="2"/>
</dbReference>
<feature type="domain" description="Ketosynthase family 3 (KS3)" evidence="8">
    <location>
        <begin position="16"/>
        <end position="424"/>
    </location>
</feature>
<dbReference type="InterPro" id="IPR049552">
    <property type="entry name" value="PKS_DH_N"/>
</dbReference>
<dbReference type="PROSITE" id="PS00012">
    <property type="entry name" value="PHOSPHOPANTETHEINE"/>
    <property type="match status" value="1"/>
</dbReference>
<dbReference type="FunFam" id="1.10.1200.10:FF:000007">
    <property type="entry name" value="Probable polyketide synthase pks17"/>
    <property type="match status" value="1"/>
</dbReference>
<dbReference type="FunFam" id="3.40.47.10:FF:000019">
    <property type="entry name" value="Polyketide synthase type I"/>
    <property type="match status" value="2"/>
</dbReference>
<proteinExistence type="predicted"/>
<evidence type="ECO:0000256" key="4">
    <source>
        <dbReference type="ARBA" id="ARBA00023268"/>
    </source>
</evidence>
<dbReference type="GO" id="GO:0031177">
    <property type="term" value="F:phosphopantetheine binding"/>
    <property type="evidence" value="ECO:0007669"/>
    <property type="project" value="InterPro"/>
</dbReference>
<dbReference type="InterPro" id="IPR020807">
    <property type="entry name" value="PKS_DH"/>
</dbReference>
<dbReference type="InterPro" id="IPR006162">
    <property type="entry name" value="Ppantetheine_attach_site"/>
</dbReference>
<dbReference type="InterPro" id="IPR014043">
    <property type="entry name" value="Acyl_transferase_dom"/>
</dbReference>
<dbReference type="FunFam" id="3.40.366.10:FF:000002">
    <property type="entry name" value="Probable polyketide synthase 2"/>
    <property type="match status" value="1"/>
</dbReference>
<evidence type="ECO:0000256" key="1">
    <source>
        <dbReference type="ARBA" id="ARBA00022450"/>
    </source>
</evidence>
<feature type="active site" description="Proton acceptor; for dehydratase activity" evidence="6">
    <location>
        <position position="1903"/>
    </location>
</feature>
<dbReference type="InterPro" id="IPR013968">
    <property type="entry name" value="PKS_KR"/>
</dbReference>
<dbReference type="RefSeq" id="WP_161478417.1">
    <property type="nucleotide sequence ID" value="NZ_WXEW01000001.1"/>
</dbReference>
<dbReference type="InterPro" id="IPR057326">
    <property type="entry name" value="KR_dom"/>
</dbReference>
<dbReference type="SUPFAM" id="SSF51735">
    <property type="entry name" value="NAD(P)-binding Rossmann-fold domains"/>
    <property type="match status" value="2"/>
</dbReference>
<accession>A0A7C9J1D0</accession>
<evidence type="ECO:0000256" key="6">
    <source>
        <dbReference type="PROSITE-ProRule" id="PRU01363"/>
    </source>
</evidence>
<dbReference type="InterPro" id="IPR042104">
    <property type="entry name" value="PKS_dehydratase_sf"/>
</dbReference>
<dbReference type="GO" id="GO:0006633">
    <property type="term" value="P:fatty acid biosynthetic process"/>
    <property type="evidence" value="ECO:0007669"/>
    <property type="project" value="InterPro"/>
</dbReference>
<dbReference type="SMART" id="SM00827">
    <property type="entry name" value="PKS_AT"/>
    <property type="match status" value="2"/>
</dbReference>
<dbReference type="EMBL" id="WXEW01000001">
    <property type="protein sequence ID" value="NAS20980.1"/>
    <property type="molecule type" value="Genomic_DNA"/>
</dbReference>
<reference evidence="10 11" key="1">
    <citation type="submission" date="2020-01" db="EMBL/GenBank/DDBJ databases">
        <title>Herbidospora sp. NEAU-GS84 nov., a novel actinomycete isolated from soil.</title>
        <authorList>
            <person name="Han L."/>
        </authorList>
    </citation>
    <scope>NUCLEOTIDE SEQUENCE [LARGE SCALE GENOMIC DNA]</scope>
    <source>
        <strain evidence="10 11">NEAU-GS84</strain>
    </source>
</reference>
<protein>
    <submittedName>
        <fullName evidence="10">SDR family NAD(P)-dependent oxidoreductase</fullName>
    </submittedName>
</protein>
<keyword evidence="2" id="KW-0597">Phosphoprotein</keyword>
<organism evidence="10 11">
    <name type="scientific">Herbidospora solisilvae</name>
    <dbReference type="NCBI Taxonomy" id="2696284"/>
    <lineage>
        <taxon>Bacteria</taxon>
        <taxon>Bacillati</taxon>
        <taxon>Actinomycetota</taxon>
        <taxon>Actinomycetes</taxon>
        <taxon>Streptosporangiales</taxon>
        <taxon>Streptosporangiaceae</taxon>
        <taxon>Herbidospora</taxon>
    </lineage>
</organism>
<dbReference type="InterPro" id="IPR009081">
    <property type="entry name" value="PP-bd_ACP"/>
</dbReference>
<dbReference type="Gene3D" id="3.10.129.110">
    <property type="entry name" value="Polyketide synthase dehydratase"/>
    <property type="match status" value="1"/>
</dbReference>
<dbReference type="SUPFAM" id="SSF53901">
    <property type="entry name" value="Thiolase-like"/>
    <property type="match status" value="2"/>
</dbReference>
<feature type="domain" description="Carrier" evidence="7">
    <location>
        <begin position="900"/>
        <end position="975"/>
    </location>
</feature>
<evidence type="ECO:0000259" key="8">
    <source>
        <dbReference type="PROSITE" id="PS52004"/>
    </source>
</evidence>
<sequence length="2785" mass="288023">MVQDSIQSDARRDSSVEPVAVVGLSCRLPRADTPERFWRLLRDGVDAVTEVPAGRWPDAAAPGRGGFVDDVDGFDAAFFGISPNEAAAMDPQQRLVLELAWEALEHAGVAPTTLRDAAAGVFVGAISNDHAALLGEPGRHTYVGANRAMIANRVSYFLGLRGPSLTLDTGQSSSLVAVELACESLRRGETGLALAGGVNLNLLARTTAAIGSFGALSPDGRCHTFDARANGYVRGEGGALVVLKPLAAALADGDTVHCVILGGAVNNDGGGDGLTVPSARAQQEVITLARRSAGVAPEEVQYVELHGTGTKVGDPIEAAALGGAHAGSRPPGHPLLVGSVKTNIGHLEGAAGVAGLLKVVLSLKNRELPPSLHFESPNPDIPLADLALEVVQDSRPWPAPGDRLVAGVSSFGMGGTNCHLVLAEAPATTESPDAGSPDVSGPPWVISARSAEALRAQAGRLRDRIDGEPAVHAADVALSLVTTRAHLEHRAVVLGERRREALDAFAGGRPDESVVSGSVVSGRRAFVFPGQGSQWAGMAAELLDGSPEFAALVASCDAALAPFVDYSVLGVLRGAPDAPGLDRVDVVQPALWAVMVSLAGLWRANGVEPDLVLGHSQGEIAAATVAGALSLADGARVVALRSRAIAGIAGRGGMMSVAAPLDVVEAAVRPLAPQVGVAAFNGPRSAVVSGPRAVLAELGERLAADGHRVKLLPVDYASHSPEVESVRDEVVAALEPIRPVRSAIRFVSTLTGEPMDTSGLDAGYWYRNLRQPVRFAQATRSALDLGAALFVECSPHPVLGAGVAETAEDAERDVAVVGSLRRGEGGPDRFTRSLAEAYTAGAPVDWAARGDASARRIDLPTYPFQRRRHGQAAIVPRPSSPVVTAADPETGGAPAGLSRREIRDLVLTTAAGVLGHQDGTGVEPHRTFKDLGFDSAATEDLRARLRAALGTRLPTGLLFDHPTPDRLADHLYTLTGGGTVAAAPAEPTGPDGDPIVVVAMGCRYPGGVTTPEELWRLVRTGADAVGEFPEDRGWDLDALSDTSDTRHGGFLTGADLFDAGFFGISPREAVAMDPQQRLLMEVSWETVERAGLDPATLDGTPTGVFVGAMSSDYGPRLHRPTGVADGHLLTGTALSVASGRIAYTLGLRGPAITVDTACSSSLVAIVLAMQALRRGECSLALAGGVTVMSNPGLFVEFSRQGGLAADGRCKAFSAQADGTGWGEGVGMLLLERRSEAVRHGHPILAVLRGGAINQDGASNGLTAPSGQAQRDVIRQALADARLSPADVDAVEAHGTGTRLGDPIEAESIIAAYGADRDPDRPVWLGSLKSNVGHTQAAAGVGGLIKMVKSLEHRTLPRTLHADEPTTQVDWSAGRVRLLTEPVGLPGDRPLRAAVSSFGISGTNAHVIVEREPVAPSSASSASSPSSATSPLVWVLSAKTGGALRDHAVRLGAFAEAAAEEDLAAAGPLLARRAAFAHRAVVVARDRADLLDALAAVAAGTPHAAVVAGVAAGPARPVFVFPGQGSQWAGMAVELLASSAVFREHLARCDDALKPYAGWSVADVLRGAEGAPELEGSDVIQPVLFAVMASLAALWRSVGVDPTAVVGHSQGEITAAYVAGALSLEDAAKVVALRSKALMKLGGTGGMLAVSLPADRIDLARWDGRLWPAVYSGPASTVVAGDLDALAEYAAECGEAVRTRPVAIDYAAHTPHIAALREELLATLGDVTPRPTEVAFCSARDGAFIDPAELTADYWFTSLRTPVRFQQAIEAFEGTPVFIEASPHPTLTGHVQDTLAAADRPGGATGTLRRDQGGLARFLTAVAHAYTLGADIDWAAALGGGPGHHVELPTYPFERSRHWLDGDAPAGPGASGHPLLGAVVALADDGFLLSGRVSRGGAPWLGDHAVDGEAILPGTAFLEFALAAAAAADCEEVEELTIEAPLPLRGAWSVEVQVAVARADEQGRRAFTIHARPAADAENSWTRHAAGTLAQSAGAPAPASAWSPGTPVDVADAYQRLAEHGYRYGPAFQGLRAAWRAGEDTYVEVALPEPLRGEGFTLHPALLDAALHLLVLEAADEARDPGTLLLPFSWTGVRVSARGADALRVRLSGDSLTIYDGTGSPIAEADALHLRRVPRGATRPAAETYGLDWVAVETPAADLSDQRWAVVGLEEFADEIGAALEAAGVVASRGYDLVSVAEMSVGGVPATVLAPIPADDDDLPYGAHDAMNQALNLIQAWVGDDRFATSRLVFVTRGARTSPAGGALWGLVRSAQSEHPGRFVLLDVEGGFTAWGAAAAAVAAGETQLVTGDGAVLVPRLARRSVAANTEELGTGTVLVTGGTGGLGPLVARRLVERHGVHDLLLVSRRGPDAPGAAELRAELEARGARVTVAACDVSDRTRLAALLAGHRVTAVVHAAAVLDDVTVEGMSAGRLDNVFAPKADAAWHLHELLPEATTFLMFSSVAGVLGNAGQGNYAAANAFLDALAAHRHAVNLPAVSVAWGLWDTGSGMSGTLSEADTARLARAGIAPMSTEQGLELFDAALTTQDPLLVAATWDRAGLRARAAAGELPPPLRGLVRAPSRTAAKAAEQATGTGGLAESLARLTPDDARARLVDVVRAHVAAVLAHGAASSIGVDRAFSELGFDSLTAVELRNRLTTETGLRLSPTLIFDHPTVEALADHLFHILAPAAPTAEDTLRAALEQVASMVAAANGDGDSLREKLVAILQSGLETFGAAPTTRLRGWPSGTADAAERLSSASDEEIFALLDDRAKASPLRSSPERSEHGD</sequence>
<dbReference type="Gene3D" id="3.40.50.720">
    <property type="entry name" value="NAD(P)-binding Rossmann-like Domain"/>
    <property type="match status" value="1"/>
</dbReference>
<dbReference type="InterPro" id="IPR036291">
    <property type="entry name" value="NAD(P)-bd_dom_sf"/>
</dbReference>
<evidence type="ECO:0000259" key="7">
    <source>
        <dbReference type="PROSITE" id="PS50075"/>
    </source>
</evidence>
<dbReference type="SMART" id="SM00826">
    <property type="entry name" value="PKS_DH"/>
    <property type="match status" value="1"/>
</dbReference>
<dbReference type="Pfam" id="PF02801">
    <property type="entry name" value="Ketoacyl-synt_C"/>
    <property type="match status" value="2"/>
</dbReference>
<dbReference type="InterPro" id="IPR049900">
    <property type="entry name" value="PKS_mFAS_DH"/>
</dbReference>
<dbReference type="Proteomes" id="UP000479526">
    <property type="component" value="Unassembled WGS sequence"/>
</dbReference>
<feature type="domain" description="PKS/mFAS DH" evidence="9">
    <location>
        <begin position="1872"/>
        <end position="2157"/>
    </location>
</feature>
<dbReference type="SMART" id="SM01294">
    <property type="entry name" value="PKS_PP_betabranch"/>
    <property type="match status" value="1"/>
</dbReference>
<gene>
    <name evidence="10" type="ORF">GT755_04675</name>
</gene>
<keyword evidence="5" id="KW-0012">Acyltransferase</keyword>
<feature type="active site" description="Proton donor; for dehydratase activity" evidence="6">
    <location>
        <position position="2063"/>
    </location>
</feature>